<feature type="chain" id="PRO_5016427654" description="TPM domain-containing protein" evidence="2">
    <location>
        <begin position="23"/>
        <end position="283"/>
    </location>
</feature>
<evidence type="ECO:0000313" key="4">
    <source>
        <dbReference type="EMBL" id="PXX42924.1"/>
    </source>
</evidence>
<dbReference type="PANTHER" id="PTHR30373:SF2">
    <property type="entry name" value="UPF0603 PROTEIN YGCG"/>
    <property type="match status" value="1"/>
</dbReference>
<reference evidence="4 5" key="1">
    <citation type="submission" date="2018-05" db="EMBL/GenBank/DDBJ databases">
        <title>Genomic Encyclopedia of Type Strains, Phase IV (KMG-IV): sequencing the most valuable type-strain genomes for metagenomic binning, comparative biology and taxonomic classification.</title>
        <authorList>
            <person name="Goeker M."/>
        </authorList>
    </citation>
    <scope>NUCLEOTIDE SEQUENCE [LARGE SCALE GENOMIC DNA]</scope>
    <source>
        <strain evidence="4 5">DSM 25134</strain>
    </source>
</reference>
<dbReference type="PANTHER" id="PTHR30373">
    <property type="entry name" value="UPF0603 PROTEIN YGCG"/>
    <property type="match status" value="1"/>
</dbReference>
<feature type="transmembrane region" description="Helical" evidence="1">
    <location>
        <begin position="205"/>
        <end position="238"/>
    </location>
</feature>
<keyword evidence="1" id="KW-0812">Transmembrane</keyword>
<feature type="domain" description="TPM" evidence="3">
    <location>
        <begin position="34"/>
        <end position="155"/>
    </location>
</feature>
<evidence type="ECO:0000313" key="5">
    <source>
        <dbReference type="Proteomes" id="UP000248395"/>
    </source>
</evidence>
<accession>A0A318J531</accession>
<dbReference type="EMBL" id="QJKC01000016">
    <property type="protein sequence ID" value="PXX42924.1"/>
    <property type="molecule type" value="Genomic_DNA"/>
</dbReference>
<evidence type="ECO:0000259" key="3">
    <source>
        <dbReference type="Pfam" id="PF04536"/>
    </source>
</evidence>
<organism evidence="4 5">
    <name type="scientific">Aquitalea magnusonii</name>
    <dbReference type="NCBI Taxonomy" id="332411"/>
    <lineage>
        <taxon>Bacteria</taxon>
        <taxon>Pseudomonadati</taxon>
        <taxon>Pseudomonadota</taxon>
        <taxon>Betaproteobacteria</taxon>
        <taxon>Neisseriales</taxon>
        <taxon>Chromobacteriaceae</taxon>
        <taxon>Aquitalea</taxon>
    </lineage>
</organism>
<proteinExistence type="predicted"/>
<comment type="caution">
    <text evidence="4">The sequence shown here is derived from an EMBL/GenBank/DDBJ whole genome shotgun (WGS) entry which is preliminary data.</text>
</comment>
<keyword evidence="5" id="KW-1185">Reference proteome</keyword>
<keyword evidence="2" id="KW-0732">Signal</keyword>
<keyword evidence="1" id="KW-0472">Membrane</keyword>
<sequence>MRPLFRRLLGWCSMLLTGLALAQSPLPAPSAPLIDTAGFLSASEQQQLNQHLLDFHQQQGSQLAVLIVPDIAPETPFDYGTRVMESWKLGRKGVDDGVLLLIVANAHQTQLLVGRGLEGPIPDAVAKRILQDTLKPALQAGHRLEGIMQAVGQIESLIKGEALPAPKATAPATGSIEDNLPLLGFFALFGGGVLTRLFGRLVGSFIAGCVAIVLTLWLGGGVALALLAGGLAAVFALLLGSHGIVLGGGGGGGWGSGGGGGRSGGGWSGGGGDFGGGGASGNW</sequence>
<gene>
    <name evidence="4" type="ORF">DFR38_11634</name>
</gene>
<dbReference type="Gene3D" id="3.10.310.50">
    <property type="match status" value="1"/>
</dbReference>
<dbReference type="RefSeq" id="WP_110313629.1">
    <property type="nucleotide sequence ID" value="NZ_QJKC01000016.1"/>
</dbReference>
<evidence type="ECO:0000256" key="1">
    <source>
        <dbReference type="SAM" id="Phobius"/>
    </source>
</evidence>
<evidence type="ECO:0000256" key="2">
    <source>
        <dbReference type="SAM" id="SignalP"/>
    </source>
</evidence>
<keyword evidence="1" id="KW-1133">Transmembrane helix</keyword>
<feature type="signal peptide" evidence="2">
    <location>
        <begin position="1"/>
        <end position="22"/>
    </location>
</feature>
<dbReference type="InterPro" id="IPR007621">
    <property type="entry name" value="TPM_dom"/>
</dbReference>
<dbReference type="AlphaFoldDB" id="A0A318J531"/>
<dbReference type="OrthoDB" id="9810918at2"/>
<dbReference type="Pfam" id="PF04536">
    <property type="entry name" value="TPM_phosphatase"/>
    <property type="match status" value="1"/>
</dbReference>
<name>A0A318J531_9NEIS</name>
<dbReference type="Proteomes" id="UP000248395">
    <property type="component" value="Unassembled WGS sequence"/>
</dbReference>
<protein>
    <recommendedName>
        <fullName evidence="3">TPM domain-containing protein</fullName>
    </recommendedName>
</protein>